<proteinExistence type="inferred from homology"/>
<dbReference type="RefSeq" id="WP_133994346.1">
    <property type="nucleotide sequence ID" value="NZ_SODV01000001.1"/>
</dbReference>
<dbReference type="NCBIfam" id="TIGR00114">
    <property type="entry name" value="lumazine-synth"/>
    <property type="match status" value="1"/>
</dbReference>
<dbReference type="PANTHER" id="PTHR21058">
    <property type="entry name" value="6,7-DIMETHYL-8-RIBITYLLUMAZINE SYNTHASE DMRL SYNTHASE LUMAZINE SYNTHASE"/>
    <property type="match status" value="1"/>
</dbReference>
<evidence type="ECO:0000256" key="4">
    <source>
        <dbReference type="ARBA" id="ARBA00022619"/>
    </source>
</evidence>
<evidence type="ECO:0000256" key="6">
    <source>
        <dbReference type="ARBA" id="ARBA00048785"/>
    </source>
</evidence>
<dbReference type="HAMAP" id="MF_00178">
    <property type="entry name" value="Lumazine_synth"/>
    <property type="match status" value="1"/>
</dbReference>
<dbReference type="EMBL" id="SODV01000001">
    <property type="protein sequence ID" value="TDX01705.1"/>
    <property type="molecule type" value="Genomic_DNA"/>
</dbReference>
<feature type="binding site" evidence="7">
    <location>
        <position position="31"/>
    </location>
    <ligand>
        <name>5-amino-6-(D-ribitylamino)uracil</name>
        <dbReference type="ChEBI" id="CHEBI:15934"/>
    </ligand>
</feature>
<feature type="binding site" evidence="7">
    <location>
        <begin position="63"/>
        <end position="65"/>
    </location>
    <ligand>
        <name>5-amino-6-(D-ribitylamino)uracil</name>
        <dbReference type="ChEBI" id="CHEBI:15934"/>
    </ligand>
</feature>
<evidence type="ECO:0000256" key="3">
    <source>
        <dbReference type="ARBA" id="ARBA00012664"/>
    </source>
</evidence>
<keyword evidence="5 7" id="KW-0808">Transferase</keyword>
<accession>A0A4R8DW43</accession>
<dbReference type="InterPro" id="IPR036467">
    <property type="entry name" value="LS/RS_sf"/>
</dbReference>
<comment type="pathway">
    <text evidence="1 7">Cofactor biosynthesis; riboflavin biosynthesis; riboflavin from 2-hydroxy-3-oxobutyl phosphate and 5-amino-6-(D-ribitylamino)uracil: step 1/2.</text>
</comment>
<dbReference type="Gene3D" id="3.40.50.960">
    <property type="entry name" value="Lumazine/riboflavin synthase"/>
    <property type="match status" value="1"/>
</dbReference>
<evidence type="ECO:0000313" key="9">
    <source>
        <dbReference type="Proteomes" id="UP000294498"/>
    </source>
</evidence>
<protein>
    <recommendedName>
        <fullName evidence="3 7">6,7-dimethyl-8-ribityllumazine synthase</fullName>
        <shortName evidence="7">DMRL synthase</shortName>
        <shortName evidence="7">LS</shortName>
        <shortName evidence="7">Lumazine synthase</shortName>
        <ecNumber evidence="3 7">2.5.1.78</ecNumber>
    </recommendedName>
</protein>
<dbReference type="GO" id="GO:0000906">
    <property type="term" value="F:6,7-dimethyl-8-ribityllumazine synthase activity"/>
    <property type="evidence" value="ECO:0007669"/>
    <property type="project" value="UniProtKB-UniRule"/>
</dbReference>
<organism evidence="8 9">
    <name type="scientific">Dinghuibacter silviterrae</name>
    <dbReference type="NCBI Taxonomy" id="1539049"/>
    <lineage>
        <taxon>Bacteria</taxon>
        <taxon>Pseudomonadati</taxon>
        <taxon>Bacteroidota</taxon>
        <taxon>Chitinophagia</taxon>
        <taxon>Chitinophagales</taxon>
        <taxon>Chitinophagaceae</taxon>
        <taxon>Dinghuibacter</taxon>
    </lineage>
</organism>
<keyword evidence="4 7" id="KW-0686">Riboflavin biosynthesis</keyword>
<dbReference type="EC" id="2.5.1.78" evidence="3 7"/>
<evidence type="ECO:0000256" key="7">
    <source>
        <dbReference type="HAMAP-Rule" id="MF_00178"/>
    </source>
</evidence>
<dbReference type="Pfam" id="PF00885">
    <property type="entry name" value="DMRL_synthase"/>
    <property type="match status" value="1"/>
</dbReference>
<feature type="binding site" evidence="7">
    <location>
        <begin position="97"/>
        <end position="98"/>
    </location>
    <ligand>
        <name>(2S)-2-hydroxy-3-oxobutyl phosphate</name>
        <dbReference type="ChEBI" id="CHEBI:58830"/>
    </ligand>
</feature>
<dbReference type="InterPro" id="IPR002180">
    <property type="entry name" value="LS/RS"/>
</dbReference>
<dbReference type="OrthoDB" id="9809709at2"/>
<feature type="binding site" evidence="7">
    <location>
        <position position="125"/>
    </location>
    <ligand>
        <name>5-amino-6-(D-ribitylamino)uracil</name>
        <dbReference type="ChEBI" id="CHEBI:15934"/>
    </ligand>
</feature>
<dbReference type="GO" id="GO:0009231">
    <property type="term" value="P:riboflavin biosynthetic process"/>
    <property type="evidence" value="ECO:0007669"/>
    <property type="project" value="UniProtKB-UniRule"/>
</dbReference>
<dbReference type="UniPathway" id="UPA00275">
    <property type="reaction ID" value="UER00404"/>
</dbReference>
<dbReference type="PANTHER" id="PTHR21058:SF0">
    <property type="entry name" value="6,7-DIMETHYL-8-RIBITYLLUMAZINE SYNTHASE"/>
    <property type="match status" value="1"/>
</dbReference>
<name>A0A4R8DW43_9BACT</name>
<dbReference type="InterPro" id="IPR034964">
    <property type="entry name" value="LS"/>
</dbReference>
<evidence type="ECO:0000256" key="2">
    <source>
        <dbReference type="ARBA" id="ARBA00007424"/>
    </source>
</evidence>
<dbReference type="Proteomes" id="UP000294498">
    <property type="component" value="Unassembled WGS sequence"/>
</dbReference>
<feature type="active site" description="Proton donor" evidence="7">
    <location>
        <position position="100"/>
    </location>
</feature>
<dbReference type="SUPFAM" id="SSF52121">
    <property type="entry name" value="Lumazine synthase"/>
    <property type="match status" value="1"/>
</dbReference>
<dbReference type="GO" id="GO:0009349">
    <property type="term" value="C:riboflavin synthase complex"/>
    <property type="evidence" value="ECO:0007669"/>
    <property type="project" value="UniProtKB-UniRule"/>
</dbReference>
<evidence type="ECO:0000256" key="1">
    <source>
        <dbReference type="ARBA" id="ARBA00004917"/>
    </source>
</evidence>
<reference evidence="8 9" key="1">
    <citation type="submission" date="2019-03" db="EMBL/GenBank/DDBJ databases">
        <title>Genomic Encyclopedia of Type Strains, Phase IV (KMG-IV): sequencing the most valuable type-strain genomes for metagenomic binning, comparative biology and taxonomic classification.</title>
        <authorList>
            <person name="Goeker M."/>
        </authorList>
    </citation>
    <scope>NUCLEOTIDE SEQUENCE [LARGE SCALE GENOMIC DNA]</scope>
    <source>
        <strain evidence="8 9">DSM 100059</strain>
    </source>
</reference>
<gene>
    <name evidence="7" type="primary">ribH</name>
    <name evidence="8" type="ORF">EDB95_2747</name>
</gene>
<sequence>MAQVSNSNLYIDDAGILDARDACVVIVRTEWNAAIVDALEEGCRKTLVERKVEAITTVTVPGAVEIPFAIRAYWESAKYWNHRPCVFIALGCVIQGGTPHFEYVCQSVTAGVTQLNLSLPVPVIFGILTVNDEQQAFDRIGGAHGHKGEEAAITALKMVALQKAMRTNHP</sequence>
<dbReference type="AlphaFoldDB" id="A0A4R8DW43"/>
<evidence type="ECO:0000256" key="5">
    <source>
        <dbReference type="ARBA" id="ARBA00022679"/>
    </source>
</evidence>
<comment type="similarity">
    <text evidence="2 7">Belongs to the DMRL synthase family.</text>
</comment>
<evidence type="ECO:0000313" key="8">
    <source>
        <dbReference type="EMBL" id="TDX01705.1"/>
    </source>
</evidence>
<comment type="function">
    <text evidence="7">Catalyzes the formation of 6,7-dimethyl-8-ribityllumazine by condensation of 5-amino-6-(D-ribitylamino)uracil with 3,4-dihydroxy-2-butanone 4-phosphate. This is the penultimate step in the biosynthesis of riboflavin.</text>
</comment>
<comment type="catalytic activity">
    <reaction evidence="6 7">
        <text>(2S)-2-hydroxy-3-oxobutyl phosphate + 5-amino-6-(D-ribitylamino)uracil = 6,7-dimethyl-8-(1-D-ribityl)lumazine + phosphate + 2 H2O + H(+)</text>
        <dbReference type="Rhea" id="RHEA:26152"/>
        <dbReference type="ChEBI" id="CHEBI:15377"/>
        <dbReference type="ChEBI" id="CHEBI:15378"/>
        <dbReference type="ChEBI" id="CHEBI:15934"/>
        <dbReference type="ChEBI" id="CHEBI:43474"/>
        <dbReference type="ChEBI" id="CHEBI:58201"/>
        <dbReference type="ChEBI" id="CHEBI:58830"/>
        <dbReference type="EC" id="2.5.1.78"/>
    </reaction>
</comment>
<keyword evidence="9" id="KW-1185">Reference proteome</keyword>
<comment type="caution">
    <text evidence="8">The sequence shown here is derived from an EMBL/GenBank/DDBJ whole genome shotgun (WGS) entry which is preliminary data.</text>
</comment>
<dbReference type="CDD" id="cd09209">
    <property type="entry name" value="Lumazine_synthase-I"/>
    <property type="match status" value="1"/>
</dbReference>
<feature type="binding site" evidence="7">
    <location>
        <begin position="92"/>
        <end position="94"/>
    </location>
    <ligand>
        <name>5-amino-6-(D-ribitylamino)uracil</name>
        <dbReference type="ChEBI" id="CHEBI:15934"/>
    </ligand>
</feature>
<feature type="binding site" evidence="7">
    <location>
        <position position="139"/>
    </location>
    <ligand>
        <name>(2S)-2-hydroxy-3-oxobutyl phosphate</name>
        <dbReference type="ChEBI" id="CHEBI:58830"/>
    </ligand>
</feature>
<dbReference type="GO" id="GO:0005829">
    <property type="term" value="C:cytosol"/>
    <property type="evidence" value="ECO:0007669"/>
    <property type="project" value="TreeGrafter"/>
</dbReference>